<dbReference type="CDD" id="cd03801">
    <property type="entry name" value="GT4_PimA-like"/>
    <property type="match status" value="1"/>
</dbReference>
<feature type="domain" description="Glycosyltransferase subfamily 4-like N-terminal" evidence="2">
    <location>
        <begin position="64"/>
        <end position="174"/>
    </location>
</feature>
<dbReference type="PANTHER" id="PTHR12526">
    <property type="entry name" value="GLYCOSYLTRANSFERASE"/>
    <property type="match status" value="1"/>
</dbReference>
<comment type="caution">
    <text evidence="3">The sequence shown here is derived from an EMBL/GenBank/DDBJ whole genome shotgun (WGS) entry which is preliminary data.</text>
</comment>
<evidence type="ECO:0000259" key="2">
    <source>
        <dbReference type="Pfam" id="PF13579"/>
    </source>
</evidence>
<evidence type="ECO:0000259" key="1">
    <source>
        <dbReference type="Pfam" id="PF00534"/>
    </source>
</evidence>
<reference evidence="4" key="1">
    <citation type="submission" date="2017-09" db="EMBL/GenBank/DDBJ databases">
        <title>Depth-based differentiation of microbial function through sediment-hosted aquifers and enrichment of novel symbionts in the deep terrestrial subsurface.</title>
        <authorList>
            <person name="Probst A.J."/>
            <person name="Ladd B."/>
            <person name="Jarett J.K."/>
            <person name="Geller-Mcgrath D.E."/>
            <person name="Sieber C.M.K."/>
            <person name="Emerson J.B."/>
            <person name="Anantharaman K."/>
            <person name="Thomas B.C."/>
            <person name="Malmstrom R."/>
            <person name="Stieglmeier M."/>
            <person name="Klingl A."/>
            <person name="Woyke T."/>
            <person name="Ryan C.M."/>
            <person name="Banfield J.F."/>
        </authorList>
    </citation>
    <scope>NUCLEOTIDE SEQUENCE [LARGE SCALE GENOMIC DNA]</scope>
</reference>
<dbReference type="SUPFAM" id="SSF53756">
    <property type="entry name" value="UDP-Glycosyltransferase/glycogen phosphorylase"/>
    <property type="match status" value="1"/>
</dbReference>
<proteinExistence type="predicted"/>
<dbReference type="Proteomes" id="UP000231086">
    <property type="component" value="Unassembled WGS sequence"/>
</dbReference>
<sequence>MKLLMISGDNSVAQGKKGAFYHTLAELHQHWERIDILCPRAAQTVNCLFGHVFIHCAPDAKIWQWRFIRQKGQELFGRERFDVMAVQSYPPFYNDLGAWLLKRKINIPYLLEIHHIIGYPRAADLKERLYFWLGKFLWRFLTRPAAAVRVVNQKQAPDFLSRHGVPWGKIKYIPSAYLDLSVFQPRAVEKKYDLVLAARLEKNKGILNLLKAVKIAKKQKPNLTLLLIGEGGQKLKLQKYVANNNLAANVIFAGWVATVQKLALAYNRSRIFINPSLNEGGPRVLLEAMACGLPALSTKVGLAPELIKDGENGFLFDWSPRAMADKINKLLKRSDLPEIGERARLAVRSFDRQKTIPNYAQEIKKLALKN</sequence>
<protein>
    <recommendedName>
        <fullName evidence="5">Glycosyl transferase family 1 domain-containing protein</fullName>
    </recommendedName>
</protein>
<gene>
    <name evidence="3" type="ORF">COU85_01160</name>
</gene>
<evidence type="ECO:0008006" key="5">
    <source>
        <dbReference type="Google" id="ProtNLM"/>
    </source>
</evidence>
<dbReference type="GO" id="GO:0016757">
    <property type="term" value="F:glycosyltransferase activity"/>
    <property type="evidence" value="ECO:0007669"/>
    <property type="project" value="InterPro"/>
</dbReference>
<dbReference type="Gene3D" id="3.40.50.2000">
    <property type="entry name" value="Glycogen Phosphorylase B"/>
    <property type="match status" value="2"/>
</dbReference>
<dbReference type="Pfam" id="PF00534">
    <property type="entry name" value="Glycos_transf_1"/>
    <property type="match status" value="1"/>
</dbReference>
<dbReference type="Pfam" id="PF13579">
    <property type="entry name" value="Glyco_trans_4_4"/>
    <property type="match status" value="1"/>
</dbReference>
<dbReference type="PANTHER" id="PTHR12526:SF636">
    <property type="entry name" value="BLL3647 PROTEIN"/>
    <property type="match status" value="1"/>
</dbReference>
<accession>A0A2M8KJ03</accession>
<evidence type="ECO:0000313" key="3">
    <source>
        <dbReference type="EMBL" id="PJE59904.1"/>
    </source>
</evidence>
<dbReference type="AlphaFoldDB" id="A0A2M8KJ03"/>
<dbReference type="InterPro" id="IPR001296">
    <property type="entry name" value="Glyco_trans_1"/>
</dbReference>
<dbReference type="InterPro" id="IPR028098">
    <property type="entry name" value="Glyco_trans_4-like_N"/>
</dbReference>
<name>A0A2M8KJ03_9BACT</name>
<organism evidence="3 4">
    <name type="scientific">Candidatus Portnoybacteria bacterium CG10_big_fil_rev_8_21_14_0_10_44_7</name>
    <dbReference type="NCBI Taxonomy" id="1974816"/>
    <lineage>
        <taxon>Bacteria</taxon>
        <taxon>Candidatus Portnoyibacteriota</taxon>
    </lineage>
</organism>
<dbReference type="EMBL" id="PFEA01000022">
    <property type="protein sequence ID" value="PJE59904.1"/>
    <property type="molecule type" value="Genomic_DNA"/>
</dbReference>
<feature type="domain" description="Glycosyl transferase family 1" evidence="1">
    <location>
        <begin position="184"/>
        <end position="338"/>
    </location>
</feature>
<evidence type="ECO:0000313" key="4">
    <source>
        <dbReference type="Proteomes" id="UP000231086"/>
    </source>
</evidence>